<evidence type="ECO:0000256" key="2">
    <source>
        <dbReference type="ARBA" id="ARBA00022670"/>
    </source>
</evidence>
<organism evidence="4 5">
    <name type="scientific">Roseateles depolymerans</name>
    <dbReference type="NCBI Taxonomy" id="76731"/>
    <lineage>
        <taxon>Bacteria</taxon>
        <taxon>Pseudomonadati</taxon>
        <taxon>Pseudomonadota</taxon>
        <taxon>Betaproteobacteria</taxon>
        <taxon>Burkholderiales</taxon>
        <taxon>Sphaerotilaceae</taxon>
        <taxon>Roseateles</taxon>
    </lineage>
</organism>
<dbReference type="Gene3D" id="2.40.10.10">
    <property type="entry name" value="Trypsin-like serine proteases"/>
    <property type="match status" value="2"/>
</dbReference>
<dbReference type="InterPro" id="IPR043504">
    <property type="entry name" value="Peptidase_S1_PA_chymotrypsin"/>
</dbReference>
<gene>
    <name evidence="4" type="ORF">RD2015_469</name>
</gene>
<dbReference type="OrthoDB" id="1522627at2"/>
<dbReference type="InterPro" id="IPR051201">
    <property type="entry name" value="Chloro_Bact_Ser_Proteases"/>
</dbReference>
<keyword evidence="2" id="KW-0645">Protease</keyword>
<dbReference type="InterPro" id="IPR001940">
    <property type="entry name" value="Peptidase_S1C"/>
</dbReference>
<dbReference type="PANTHER" id="PTHR43343">
    <property type="entry name" value="PEPTIDASE S12"/>
    <property type="match status" value="1"/>
</dbReference>
<evidence type="ECO:0000256" key="3">
    <source>
        <dbReference type="ARBA" id="ARBA00022801"/>
    </source>
</evidence>
<dbReference type="KEGG" id="rdp:RD2015_469"/>
<dbReference type="PRINTS" id="PR00834">
    <property type="entry name" value="PROTEASES2C"/>
</dbReference>
<evidence type="ECO:0000256" key="1">
    <source>
        <dbReference type="ARBA" id="ARBA00010541"/>
    </source>
</evidence>
<sequence length="366" mass="39614" precursor="true">MKTTTAAALLVAALLGGCASSTQTFTNTKASDAVKAKSFSAYKEVLFVPPKEDPRQVVPRVVKEIESLGLKVTTLDPSKPIEAPQGTAFVISPDGWMLTCAHVLKDQKEATITLNGQRLLADVVKSDTKVDLALLKLRDPLPKDTPVLAFRQARPAAMGEDVFTIGYPLSRLLGNNARMTKGLLSATSGLRDDVNELQVSAEIQPGNSGGPLLDQSGQILGIIRQTLNPGAVAQATGGALPQNVNFAIKDEPAIKFLREADADGAKALVFDRVTTLDTAAKAVAKVQAGIVDADGTRSDKVLVKLVYSSHWDIWWRFRVFIIAAYDYETLEPLFATGQGRDNMISNEEVVIHDTMENFRKSLRDKR</sequence>
<dbReference type="Proteomes" id="UP000060699">
    <property type="component" value="Chromosome"/>
</dbReference>
<evidence type="ECO:0000313" key="5">
    <source>
        <dbReference type="Proteomes" id="UP000060699"/>
    </source>
</evidence>
<dbReference type="SUPFAM" id="SSF50494">
    <property type="entry name" value="Trypsin-like serine proteases"/>
    <property type="match status" value="1"/>
</dbReference>
<dbReference type="InterPro" id="IPR009003">
    <property type="entry name" value="Peptidase_S1_PA"/>
</dbReference>
<protein>
    <submittedName>
        <fullName evidence="4">TPR repeat</fullName>
    </submittedName>
</protein>
<dbReference type="PROSITE" id="PS51257">
    <property type="entry name" value="PROKAR_LIPOPROTEIN"/>
    <property type="match status" value="1"/>
</dbReference>
<evidence type="ECO:0000313" key="4">
    <source>
        <dbReference type="EMBL" id="ALV04971.1"/>
    </source>
</evidence>
<dbReference type="GO" id="GO:0004252">
    <property type="term" value="F:serine-type endopeptidase activity"/>
    <property type="evidence" value="ECO:0007669"/>
    <property type="project" value="InterPro"/>
</dbReference>
<keyword evidence="5" id="KW-1185">Reference proteome</keyword>
<dbReference type="STRING" id="76731.RD2015_469"/>
<keyword evidence="3" id="KW-0378">Hydrolase</keyword>
<dbReference type="AlphaFoldDB" id="A0A0U3MYE5"/>
<proteinExistence type="inferred from homology"/>
<dbReference type="Pfam" id="PF13365">
    <property type="entry name" value="Trypsin_2"/>
    <property type="match status" value="1"/>
</dbReference>
<reference evidence="4 5" key="1">
    <citation type="submission" date="2015-12" db="EMBL/GenBank/DDBJ databases">
        <title>Complete genome of Roseateles depolymerans KCTC 42856.</title>
        <authorList>
            <person name="Kim K.M."/>
        </authorList>
    </citation>
    <scope>NUCLEOTIDE SEQUENCE [LARGE SCALE GENOMIC DNA]</scope>
    <source>
        <strain evidence="4 5">KCTC 42856</strain>
    </source>
</reference>
<dbReference type="GO" id="GO:0006508">
    <property type="term" value="P:proteolysis"/>
    <property type="evidence" value="ECO:0007669"/>
    <property type="project" value="UniProtKB-KW"/>
</dbReference>
<dbReference type="PANTHER" id="PTHR43343:SF3">
    <property type="entry name" value="PROTEASE DO-LIKE 8, CHLOROPLASTIC"/>
    <property type="match status" value="1"/>
</dbReference>
<accession>A0A0U3MYE5</accession>
<comment type="similarity">
    <text evidence="1">Belongs to the peptidase S1C family.</text>
</comment>
<dbReference type="EMBL" id="CP013729">
    <property type="protein sequence ID" value="ALV04971.1"/>
    <property type="molecule type" value="Genomic_DNA"/>
</dbReference>
<name>A0A0U3MYE5_9BURK</name>
<dbReference type="RefSeq" id="WP_083525260.1">
    <property type="nucleotide sequence ID" value="NZ_CP013729.1"/>
</dbReference>